<dbReference type="InterPro" id="IPR037665">
    <property type="entry name" value="Nucleoporin_S59-like"/>
</dbReference>
<feature type="compositionally biased region" description="Low complexity" evidence="9">
    <location>
        <begin position="500"/>
        <end position="511"/>
    </location>
</feature>
<evidence type="ECO:0000256" key="1">
    <source>
        <dbReference type="ARBA" id="ARBA00004567"/>
    </source>
</evidence>
<organism evidence="11 12">
    <name type="scientific">Amanita thiersii Skay4041</name>
    <dbReference type="NCBI Taxonomy" id="703135"/>
    <lineage>
        <taxon>Eukaryota</taxon>
        <taxon>Fungi</taxon>
        <taxon>Dikarya</taxon>
        <taxon>Basidiomycota</taxon>
        <taxon>Agaricomycotina</taxon>
        <taxon>Agaricomycetes</taxon>
        <taxon>Agaricomycetidae</taxon>
        <taxon>Agaricales</taxon>
        <taxon>Pluteineae</taxon>
        <taxon>Amanitaceae</taxon>
        <taxon>Amanita</taxon>
    </lineage>
</organism>
<evidence type="ECO:0000256" key="5">
    <source>
        <dbReference type="ARBA" id="ARBA00022927"/>
    </source>
</evidence>
<dbReference type="PANTHER" id="PTHR23198">
    <property type="entry name" value="NUCLEOPORIN"/>
    <property type="match status" value="1"/>
</dbReference>
<dbReference type="GO" id="GO:0008139">
    <property type="term" value="F:nuclear localization sequence binding"/>
    <property type="evidence" value="ECO:0007669"/>
    <property type="project" value="TreeGrafter"/>
</dbReference>
<dbReference type="InterPro" id="IPR007230">
    <property type="entry name" value="Nup98_auto-Pept-S59_dom"/>
</dbReference>
<dbReference type="Pfam" id="PF04096">
    <property type="entry name" value="Nucleoporin2"/>
    <property type="match status" value="1"/>
</dbReference>
<feature type="region of interest" description="Disordered" evidence="9">
    <location>
        <begin position="1"/>
        <end position="88"/>
    </location>
</feature>
<gene>
    <name evidence="11" type="ORF">AMATHDRAFT_63536</name>
</gene>
<dbReference type="GO" id="GO:0051028">
    <property type="term" value="P:mRNA transport"/>
    <property type="evidence" value="ECO:0007669"/>
    <property type="project" value="UniProtKB-KW"/>
</dbReference>
<dbReference type="GO" id="GO:0017056">
    <property type="term" value="F:structural constituent of nuclear pore"/>
    <property type="evidence" value="ECO:0007669"/>
    <property type="project" value="InterPro"/>
</dbReference>
<feature type="region of interest" description="Disordered" evidence="9">
    <location>
        <begin position="742"/>
        <end position="769"/>
    </location>
</feature>
<dbReference type="Proteomes" id="UP000242287">
    <property type="component" value="Unassembled WGS sequence"/>
</dbReference>
<dbReference type="AlphaFoldDB" id="A0A2A9NGQ4"/>
<dbReference type="GO" id="GO:0006606">
    <property type="term" value="P:protein import into nucleus"/>
    <property type="evidence" value="ECO:0007669"/>
    <property type="project" value="TreeGrafter"/>
</dbReference>
<dbReference type="Gene3D" id="3.30.1610.10">
    <property type="entry name" value="Peptidase S59, nucleoporin"/>
    <property type="match status" value="1"/>
</dbReference>
<dbReference type="PANTHER" id="PTHR23198:SF6">
    <property type="entry name" value="NUCLEAR PORE COMPLEX PROTEIN NUP98-NUP96"/>
    <property type="match status" value="1"/>
</dbReference>
<feature type="compositionally biased region" description="Polar residues" evidence="9">
    <location>
        <begin position="120"/>
        <end position="138"/>
    </location>
</feature>
<evidence type="ECO:0000313" key="11">
    <source>
        <dbReference type="EMBL" id="PFH49258.1"/>
    </source>
</evidence>
<accession>A0A2A9NGQ4</accession>
<dbReference type="GO" id="GO:0034398">
    <property type="term" value="P:telomere tethering at nuclear periphery"/>
    <property type="evidence" value="ECO:0007669"/>
    <property type="project" value="TreeGrafter"/>
</dbReference>
<feature type="region of interest" description="Disordered" evidence="9">
    <location>
        <begin position="110"/>
        <end position="143"/>
    </location>
</feature>
<keyword evidence="8" id="KW-0539">Nucleus</keyword>
<evidence type="ECO:0000313" key="12">
    <source>
        <dbReference type="Proteomes" id="UP000242287"/>
    </source>
</evidence>
<evidence type="ECO:0000259" key="10">
    <source>
        <dbReference type="PROSITE" id="PS51434"/>
    </source>
</evidence>
<keyword evidence="12" id="KW-1185">Reference proteome</keyword>
<dbReference type="PROSITE" id="PS51434">
    <property type="entry name" value="NUP_C"/>
    <property type="match status" value="1"/>
</dbReference>
<feature type="compositionally biased region" description="Low complexity" evidence="9">
    <location>
        <begin position="12"/>
        <end position="32"/>
    </location>
</feature>
<keyword evidence="5" id="KW-0653">Protein transport</keyword>
<dbReference type="GO" id="GO:0044614">
    <property type="term" value="C:nuclear pore cytoplasmic filaments"/>
    <property type="evidence" value="ECO:0007669"/>
    <property type="project" value="TreeGrafter"/>
</dbReference>
<dbReference type="GO" id="GO:0006405">
    <property type="term" value="P:RNA export from nucleus"/>
    <property type="evidence" value="ECO:0007669"/>
    <property type="project" value="TreeGrafter"/>
</dbReference>
<feature type="compositionally biased region" description="Low complexity" evidence="9">
    <location>
        <begin position="329"/>
        <end position="341"/>
    </location>
</feature>
<sequence>MFGNGITSSWANPQQNQQQQQPNAFGQSSFGSTGFGSTGAFGQNTQQQPAVNPMFGSLGGTNTTTGNTGFGAFGSNPQQNTSSGFGAFGSKPATGFGAFGSGGSTFGSGGTFGQSNTSSNASGTNIFGQQPSTSANTFGTGGSLFGSKPTSTFGSTTTTTAQVAPPVVTTGTANPPYQPLHDKDTTSNVTLQYQAISCMTAYSGYSFEELRLQDYAQNRKTANAFGQTAFGAPQPTTGMFGQQQQQPQNTQSSLFGNTTTTQPSTGFGAFGQNTNTSTNTGSLFGGGGAFGQQQQQPQQSQTSFGAFGSQPQQQPQQQSGSLFGGGTSTGTFGNTANKPFGSFGGGSTFGNPSFGQQSQQPSQQQSSLFGGTQGTGTSGAFGSFGNKPLFGSTTTTTTQPSAFGSFGQQNQQQQQPQTSIFGGGGAFGTTQQQQPQQGGQTSGPLFGSTNTQQQGGLFGNSNLFNQQNQQQQQQPGQTGGFGSSLFGNKPATATGGGIFGQQTQQNTTQPGLFGSTLGQSTNQSGFGGGLFGNKPAAPTLGSSTSLPQTSGQFTPFGGATAMNALTTGPTQGTLTASISQPIVASDLPITSLLSSGPRLVNLDPTQAKKKTGFFVDVPTRSPVPRVQLGYTPANSRLRGFTTSAMSSAANGNPFAITVSLTSGKPNALSLSKVTDKGDSFVRSSSPSLGSGTRQSVKKVVLDKKIDPGQIFAKSGSAGLLKGGKVTFSPALSVAAREKDAAVATSSVSHPETPTPPGRTQRTPNKFTAHPTKENITVDGVDSEGLEEGDYWVKPDLSTLKKAGYDELSSFEGLVVGRIGYGEVHFLEPVDLTGLSKLGALLGDVVRFEDKECSVYPDSEDVDKPPPGSGLNVKARLILLRCWAVDKASREPIKDASNLAAVKHLKRLKNMKDTHFEDFDISEGKWTFTVDHF</sequence>
<dbReference type="FunFam" id="1.10.10.2360:FF:000001">
    <property type="entry name" value="Nuclear pore complex protein Nup98-Nup96"/>
    <property type="match status" value="1"/>
</dbReference>
<dbReference type="STRING" id="703135.A0A2A9NGQ4"/>
<feature type="compositionally biased region" description="Low complexity" evidence="9">
    <location>
        <begin position="408"/>
        <end position="420"/>
    </location>
</feature>
<feature type="compositionally biased region" description="Low complexity" evidence="9">
    <location>
        <begin position="349"/>
        <end position="370"/>
    </location>
</feature>
<feature type="region of interest" description="Disordered" evidence="9">
    <location>
        <begin position="228"/>
        <end position="557"/>
    </location>
</feature>
<protein>
    <recommendedName>
        <fullName evidence="10">Peptidase S59 domain-containing protein</fullName>
    </recommendedName>
</protein>
<evidence type="ECO:0000256" key="6">
    <source>
        <dbReference type="ARBA" id="ARBA00023010"/>
    </source>
</evidence>
<keyword evidence="6" id="KW-0811">Translocation</keyword>
<evidence type="ECO:0000256" key="3">
    <source>
        <dbReference type="ARBA" id="ARBA00022448"/>
    </source>
</evidence>
<dbReference type="InterPro" id="IPR025574">
    <property type="entry name" value="Nucleoporin_FG_rpt"/>
</dbReference>
<feature type="compositionally biased region" description="Low complexity" evidence="9">
    <location>
        <begin position="233"/>
        <end position="251"/>
    </location>
</feature>
<comment type="subcellular location">
    <subcellularLocation>
        <location evidence="1">Nucleus</location>
        <location evidence="1">Nuclear pore complex</location>
    </subcellularLocation>
</comment>
<feature type="compositionally biased region" description="Polar residues" evidence="9">
    <location>
        <begin position="252"/>
        <end position="265"/>
    </location>
</feature>
<dbReference type="GO" id="GO:0000973">
    <property type="term" value="P:post-transcriptional tethering of RNA polymerase II gene DNA at nuclear periphery"/>
    <property type="evidence" value="ECO:0007669"/>
    <property type="project" value="TreeGrafter"/>
</dbReference>
<evidence type="ECO:0000256" key="4">
    <source>
        <dbReference type="ARBA" id="ARBA00022816"/>
    </source>
</evidence>
<dbReference type="SUPFAM" id="SSF82215">
    <property type="entry name" value="C-terminal autoproteolytic domain of nucleoporin nup98"/>
    <property type="match status" value="1"/>
</dbReference>
<feature type="compositionally biased region" description="Low complexity" evidence="9">
    <location>
        <begin position="459"/>
        <end position="476"/>
    </location>
</feature>
<proteinExistence type="inferred from homology"/>
<evidence type="ECO:0000256" key="7">
    <source>
        <dbReference type="ARBA" id="ARBA00023132"/>
    </source>
</evidence>
<feature type="compositionally biased region" description="Polar residues" evidence="9">
    <location>
        <begin position="540"/>
        <end position="553"/>
    </location>
</feature>
<keyword evidence="4" id="KW-0509">mRNA transport</keyword>
<dbReference type="EMBL" id="KZ302035">
    <property type="protein sequence ID" value="PFH49258.1"/>
    <property type="molecule type" value="Genomic_DNA"/>
</dbReference>
<dbReference type="OrthoDB" id="3797628at2759"/>
<evidence type="ECO:0000256" key="9">
    <source>
        <dbReference type="SAM" id="MobiDB-lite"/>
    </source>
</evidence>
<feature type="compositionally biased region" description="Low complexity" evidence="9">
    <location>
        <begin position="270"/>
        <end position="282"/>
    </location>
</feature>
<keyword evidence="7" id="KW-0906">Nuclear pore complex</keyword>
<feature type="compositionally biased region" description="Low complexity" evidence="9">
    <location>
        <begin position="428"/>
        <end position="444"/>
    </location>
</feature>
<feature type="domain" description="Peptidase S59" evidence="10">
    <location>
        <begin position="787"/>
        <end position="932"/>
    </location>
</feature>
<dbReference type="Gene3D" id="1.10.10.2360">
    <property type="match status" value="1"/>
</dbReference>
<name>A0A2A9NGQ4_9AGAR</name>
<evidence type="ECO:0000256" key="8">
    <source>
        <dbReference type="ARBA" id="ARBA00023242"/>
    </source>
</evidence>
<keyword evidence="3" id="KW-0813">Transport</keyword>
<feature type="compositionally biased region" description="Low complexity" evidence="9">
    <location>
        <begin position="291"/>
        <end position="321"/>
    </location>
</feature>
<evidence type="ECO:0000256" key="2">
    <source>
        <dbReference type="ARBA" id="ARBA00008926"/>
    </source>
</evidence>
<dbReference type="InterPro" id="IPR036903">
    <property type="entry name" value="Nup98_auto-Pept-S59_dom_sf"/>
</dbReference>
<reference evidence="11 12" key="1">
    <citation type="submission" date="2014-02" db="EMBL/GenBank/DDBJ databases">
        <title>Transposable element dynamics among asymbiotic and ectomycorrhizal Amanita fungi.</title>
        <authorList>
            <consortium name="DOE Joint Genome Institute"/>
            <person name="Hess J."/>
            <person name="Skrede I."/>
            <person name="Wolfe B."/>
            <person name="LaButti K."/>
            <person name="Ohm R.A."/>
            <person name="Grigoriev I.V."/>
            <person name="Pringle A."/>
        </authorList>
    </citation>
    <scope>NUCLEOTIDE SEQUENCE [LARGE SCALE GENOMIC DNA]</scope>
    <source>
        <strain evidence="11 12">SKay4041</strain>
    </source>
</reference>
<comment type="similarity">
    <text evidence="2">Belongs to the nucleoporin GLFG family.</text>
</comment>
<feature type="compositionally biased region" description="Polar residues" evidence="9">
    <location>
        <begin position="1"/>
        <end position="11"/>
    </location>
</feature>
<dbReference type="Pfam" id="PF13634">
    <property type="entry name" value="Nucleoporin_FG"/>
    <property type="match status" value="2"/>
</dbReference>
<dbReference type="GO" id="GO:0003723">
    <property type="term" value="F:RNA binding"/>
    <property type="evidence" value="ECO:0007669"/>
    <property type="project" value="TreeGrafter"/>
</dbReference>